<organism evidence="1">
    <name type="scientific">bioreactor metagenome</name>
    <dbReference type="NCBI Taxonomy" id="1076179"/>
    <lineage>
        <taxon>unclassified sequences</taxon>
        <taxon>metagenomes</taxon>
        <taxon>ecological metagenomes</taxon>
    </lineage>
</organism>
<sequence>MILAYVIKKVKGYKIYLIETVFYYKSIDNKIYFRGNSLIKGIYGKNTNKIVQNSTKFLLIYDFFLR</sequence>
<dbReference type="AlphaFoldDB" id="A0A645HD20"/>
<reference evidence="1" key="1">
    <citation type="submission" date="2019-08" db="EMBL/GenBank/DDBJ databases">
        <authorList>
            <person name="Kucharzyk K."/>
            <person name="Murdoch R.W."/>
            <person name="Higgins S."/>
            <person name="Loffler F."/>
        </authorList>
    </citation>
    <scope>NUCLEOTIDE SEQUENCE</scope>
</reference>
<evidence type="ECO:0000313" key="1">
    <source>
        <dbReference type="EMBL" id="MPN36928.1"/>
    </source>
</evidence>
<name>A0A645HD20_9ZZZZ</name>
<dbReference type="EMBL" id="VSSQ01091343">
    <property type="protein sequence ID" value="MPN36928.1"/>
    <property type="molecule type" value="Genomic_DNA"/>
</dbReference>
<proteinExistence type="predicted"/>
<protein>
    <submittedName>
        <fullName evidence="1">Uncharacterized protein</fullName>
    </submittedName>
</protein>
<gene>
    <name evidence="1" type="ORF">SDC9_184440</name>
</gene>
<comment type="caution">
    <text evidence="1">The sequence shown here is derived from an EMBL/GenBank/DDBJ whole genome shotgun (WGS) entry which is preliminary data.</text>
</comment>
<accession>A0A645HD20</accession>